<name>A0A3E4TUZ4_9FIRM</name>
<dbReference type="AlphaFoldDB" id="A0A3E4TUZ4"/>
<organism evidence="2 3">
    <name type="scientific">Hungatella hathewayi</name>
    <dbReference type="NCBI Taxonomy" id="154046"/>
    <lineage>
        <taxon>Bacteria</taxon>
        <taxon>Bacillati</taxon>
        <taxon>Bacillota</taxon>
        <taxon>Clostridia</taxon>
        <taxon>Lachnospirales</taxon>
        <taxon>Lachnospiraceae</taxon>
        <taxon>Hungatella</taxon>
    </lineage>
</organism>
<feature type="transmembrane region" description="Helical" evidence="1">
    <location>
        <begin position="126"/>
        <end position="147"/>
    </location>
</feature>
<evidence type="ECO:0000313" key="3">
    <source>
        <dbReference type="Proteomes" id="UP000261257"/>
    </source>
</evidence>
<feature type="transmembrane region" description="Helical" evidence="1">
    <location>
        <begin position="54"/>
        <end position="73"/>
    </location>
</feature>
<dbReference type="Proteomes" id="UP000261257">
    <property type="component" value="Unassembled WGS sequence"/>
</dbReference>
<keyword evidence="1" id="KW-0812">Transmembrane</keyword>
<comment type="caution">
    <text evidence="2">The sequence shown here is derived from an EMBL/GenBank/DDBJ whole genome shotgun (WGS) entry which is preliminary data.</text>
</comment>
<keyword evidence="1" id="KW-1133">Transmembrane helix</keyword>
<feature type="transmembrane region" description="Helical" evidence="1">
    <location>
        <begin position="79"/>
        <end position="105"/>
    </location>
</feature>
<evidence type="ECO:0000313" key="2">
    <source>
        <dbReference type="EMBL" id="RGL95930.1"/>
    </source>
</evidence>
<keyword evidence="1" id="KW-0472">Membrane</keyword>
<sequence length="200" mass="22732">MTKDYHSRFYHRCFEGYTEKETADETGKIKINRAYTGDYYYPDMTENDRRKHKIANGFLYLAAVISYVLAGIQRVPLNSVWYIALLQSGVLLSLIWVTWPLYYYISSEKRMTVRIYKDSSLWLKGVSLGSACLLFGIVLTAGTAGLISGQGMPGKSISVLAGYLLSGISMLTIYLYERKISYFTEANTTKKPEKGVTIRY</sequence>
<evidence type="ECO:0000256" key="1">
    <source>
        <dbReference type="SAM" id="Phobius"/>
    </source>
</evidence>
<dbReference type="EMBL" id="QSSQ01000043">
    <property type="protein sequence ID" value="RGL95930.1"/>
    <property type="molecule type" value="Genomic_DNA"/>
</dbReference>
<feature type="transmembrane region" description="Helical" evidence="1">
    <location>
        <begin position="159"/>
        <end position="176"/>
    </location>
</feature>
<gene>
    <name evidence="2" type="ORF">DXC39_27325</name>
</gene>
<proteinExistence type="predicted"/>
<dbReference type="RefSeq" id="WP_117634686.1">
    <property type="nucleotide sequence ID" value="NZ_QRQF01000040.1"/>
</dbReference>
<reference evidence="2 3" key="1">
    <citation type="submission" date="2018-08" db="EMBL/GenBank/DDBJ databases">
        <title>A genome reference for cultivated species of the human gut microbiota.</title>
        <authorList>
            <person name="Zou Y."/>
            <person name="Xue W."/>
            <person name="Luo G."/>
        </authorList>
    </citation>
    <scope>NUCLEOTIDE SEQUENCE [LARGE SCALE GENOMIC DNA]</scope>
    <source>
        <strain evidence="2 3">TF05-11AC</strain>
    </source>
</reference>
<accession>A0A3E4TUZ4</accession>
<protein>
    <submittedName>
        <fullName evidence="2">Uncharacterized protein</fullName>
    </submittedName>
</protein>